<name>A0A067R8I3_ZOONE</name>
<evidence type="ECO:0000313" key="2">
    <source>
        <dbReference type="Proteomes" id="UP000027135"/>
    </source>
</evidence>
<organism evidence="1 2">
    <name type="scientific">Zootermopsis nevadensis</name>
    <name type="common">Dampwood termite</name>
    <dbReference type="NCBI Taxonomy" id="136037"/>
    <lineage>
        <taxon>Eukaryota</taxon>
        <taxon>Metazoa</taxon>
        <taxon>Ecdysozoa</taxon>
        <taxon>Arthropoda</taxon>
        <taxon>Hexapoda</taxon>
        <taxon>Insecta</taxon>
        <taxon>Pterygota</taxon>
        <taxon>Neoptera</taxon>
        <taxon>Polyneoptera</taxon>
        <taxon>Dictyoptera</taxon>
        <taxon>Blattodea</taxon>
        <taxon>Blattoidea</taxon>
        <taxon>Termitoidae</taxon>
        <taxon>Termopsidae</taxon>
        <taxon>Zootermopsis</taxon>
    </lineage>
</organism>
<dbReference type="EMBL" id="KK852631">
    <property type="protein sequence ID" value="KDR19851.1"/>
    <property type="molecule type" value="Genomic_DNA"/>
</dbReference>
<evidence type="ECO:0000313" key="1">
    <source>
        <dbReference type="EMBL" id="KDR19851.1"/>
    </source>
</evidence>
<dbReference type="AlphaFoldDB" id="A0A067R8I3"/>
<keyword evidence="2" id="KW-1185">Reference proteome</keyword>
<gene>
    <name evidence="1" type="ORF">L798_05917</name>
</gene>
<proteinExistence type="predicted"/>
<sequence length="62" mass="7319">MALRFEDQQLSSFCILQIKFLPLALGKEEKLRRYMPQDSHLSIHHHENLNSSEQNVRFGCSF</sequence>
<dbReference type="InParanoid" id="A0A067R8I3"/>
<accession>A0A067R8I3</accession>
<reference evidence="1 2" key="1">
    <citation type="journal article" date="2014" name="Nat. Commun.">
        <title>Molecular traces of alternative social organization in a termite genome.</title>
        <authorList>
            <person name="Terrapon N."/>
            <person name="Li C."/>
            <person name="Robertson H.M."/>
            <person name="Ji L."/>
            <person name="Meng X."/>
            <person name="Booth W."/>
            <person name="Chen Z."/>
            <person name="Childers C.P."/>
            <person name="Glastad K.M."/>
            <person name="Gokhale K."/>
            <person name="Gowin J."/>
            <person name="Gronenberg W."/>
            <person name="Hermansen R.A."/>
            <person name="Hu H."/>
            <person name="Hunt B.G."/>
            <person name="Huylmans A.K."/>
            <person name="Khalil S.M."/>
            <person name="Mitchell R.D."/>
            <person name="Munoz-Torres M.C."/>
            <person name="Mustard J.A."/>
            <person name="Pan H."/>
            <person name="Reese J.T."/>
            <person name="Scharf M.E."/>
            <person name="Sun F."/>
            <person name="Vogel H."/>
            <person name="Xiao J."/>
            <person name="Yang W."/>
            <person name="Yang Z."/>
            <person name="Yang Z."/>
            <person name="Zhou J."/>
            <person name="Zhu J."/>
            <person name="Brent C.S."/>
            <person name="Elsik C.G."/>
            <person name="Goodisman M.A."/>
            <person name="Liberles D.A."/>
            <person name="Roe R.M."/>
            <person name="Vargo E.L."/>
            <person name="Vilcinskas A."/>
            <person name="Wang J."/>
            <person name="Bornberg-Bauer E."/>
            <person name="Korb J."/>
            <person name="Zhang G."/>
            <person name="Liebig J."/>
        </authorList>
    </citation>
    <scope>NUCLEOTIDE SEQUENCE [LARGE SCALE GENOMIC DNA]</scope>
    <source>
        <tissue evidence="1">Whole organism</tissue>
    </source>
</reference>
<dbReference type="Proteomes" id="UP000027135">
    <property type="component" value="Unassembled WGS sequence"/>
</dbReference>
<protein>
    <submittedName>
        <fullName evidence="1">Uncharacterized protein</fullName>
    </submittedName>
</protein>